<dbReference type="Proteomes" id="UP001186974">
    <property type="component" value="Unassembled WGS sequence"/>
</dbReference>
<evidence type="ECO:0000313" key="1">
    <source>
        <dbReference type="EMBL" id="KAK3063016.1"/>
    </source>
</evidence>
<comment type="caution">
    <text evidence="1">The sequence shown here is derived from an EMBL/GenBank/DDBJ whole genome shotgun (WGS) entry which is preliminary data.</text>
</comment>
<keyword evidence="2" id="KW-1185">Reference proteome</keyword>
<proteinExistence type="predicted"/>
<protein>
    <submittedName>
        <fullName evidence="1">Uncharacterized protein</fullName>
    </submittedName>
</protein>
<accession>A0ACC3D7D6</accession>
<organism evidence="1 2">
    <name type="scientific">Coniosporium uncinatum</name>
    <dbReference type="NCBI Taxonomy" id="93489"/>
    <lineage>
        <taxon>Eukaryota</taxon>
        <taxon>Fungi</taxon>
        <taxon>Dikarya</taxon>
        <taxon>Ascomycota</taxon>
        <taxon>Pezizomycotina</taxon>
        <taxon>Dothideomycetes</taxon>
        <taxon>Dothideomycetes incertae sedis</taxon>
        <taxon>Coniosporium</taxon>
    </lineage>
</organism>
<reference evidence="1" key="1">
    <citation type="submission" date="2024-09" db="EMBL/GenBank/DDBJ databases">
        <title>Black Yeasts Isolated from many extreme environments.</title>
        <authorList>
            <person name="Coleine C."/>
            <person name="Stajich J.E."/>
            <person name="Selbmann L."/>
        </authorList>
    </citation>
    <scope>NUCLEOTIDE SEQUENCE</scope>
    <source>
        <strain evidence="1">CCFEE 5737</strain>
    </source>
</reference>
<sequence>VDERVTRIIAKTTRKAIKKEEMQRRRAERKMIQNGIKPKLASKPTLPNLADAYNEKPEDFKLSRQDIASTFATLAIEKYEAEKYGPPSRTNTAGTLATLPRQPTLPDLSQHGDRPAPPSRTATGASNFSTTSFASDAPLLDQSGGMGYSDAAVRAQSPATPGPIFLHDRPSFRSFSGRGRVHGGQRSYTPASMSRPATATGSGRRSPEDDEREEARMLADRFARPLLHTGTGSVDSLKRAVARAGSGGGSAGLSPISPISPLDATAAARSRSPEYGREYAMSPVDVGINPVHQRPGNYFIGQPQPQVQPTSTSTQRQQVPYTRAPRPQSPPHDDDGSAPVRAATAPPFPVANGNAVAGAGAGAGGYVAFNPALHASTPPFTSLSTPFYYSGHAAAMTAMGRRDFSAPTQLQSAGAVQRGYGDGVGHEQQLVRPPVRSATAPIGTQPMGIGMGGMVERSRTAAPPGAAGGYRGMGW</sequence>
<gene>
    <name evidence="1" type="ORF">LTS18_002909</name>
</gene>
<name>A0ACC3D7D6_9PEZI</name>
<feature type="non-terminal residue" evidence="1">
    <location>
        <position position="1"/>
    </location>
</feature>
<evidence type="ECO:0000313" key="2">
    <source>
        <dbReference type="Proteomes" id="UP001186974"/>
    </source>
</evidence>
<dbReference type="EMBL" id="JAWDJW010007029">
    <property type="protein sequence ID" value="KAK3063016.1"/>
    <property type="molecule type" value="Genomic_DNA"/>
</dbReference>